<evidence type="ECO:0000256" key="7">
    <source>
        <dbReference type="RuleBase" id="RU363032"/>
    </source>
</evidence>
<proteinExistence type="inferred from homology"/>
<comment type="caution">
    <text evidence="10">The sequence shown here is derived from an EMBL/GenBank/DDBJ whole genome shotgun (WGS) entry which is preliminary data.</text>
</comment>
<feature type="domain" description="ABC transmembrane type-1" evidence="9">
    <location>
        <begin position="98"/>
        <end position="308"/>
    </location>
</feature>
<name>A0A0C5BI58_9MICO</name>
<dbReference type="EMBL" id="LBFI01000011">
    <property type="protein sequence ID" value="KKM46979.1"/>
    <property type="molecule type" value="Genomic_DNA"/>
</dbReference>
<evidence type="ECO:0000313" key="11">
    <source>
        <dbReference type="EMBL" id="PPI14555.1"/>
    </source>
</evidence>
<keyword evidence="4 7" id="KW-0812">Transmembrane</keyword>
<evidence type="ECO:0000256" key="2">
    <source>
        <dbReference type="ARBA" id="ARBA00022448"/>
    </source>
</evidence>
<evidence type="ECO:0000256" key="6">
    <source>
        <dbReference type="ARBA" id="ARBA00023136"/>
    </source>
</evidence>
<dbReference type="EMBL" id="PSWU01000012">
    <property type="protein sequence ID" value="PPI14555.1"/>
    <property type="molecule type" value="Genomic_DNA"/>
</dbReference>
<comment type="similarity">
    <text evidence="7">Belongs to the binding-protein-dependent transport system permease family.</text>
</comment>
<evidence type="ECO:0000256" key="1">
    <source>
        <dbReference type="ARBA" id="ARBA00004651"/>
    </source>
</evidence>
<reference evidence="10 12" key="1">
    <citation type="submission" date="2015-04" db="EMBL/GenBank/DDBJ databases">
        <title>Draft genome sequence of Rathayibacter toxicus strain FH-142 (AKA 70134 or CS 32), a Western Australian isolate.</title>
        <authorList>
            <consortium name="Consortium for Microbial Forensics and Genomics (microFORGE)"/>
            <person name="Knight B.M."/>
            <person name="Roberts D.P."/>
            <person name="Lin D."/>
            <person name="Hari K."/>
            <person name="Fletcher J."/>
            <person name="Melcher U."/>
            <person name="Blagden T."/>
            <person name="Luster D.G."/>
            <person name="Sechler A.J."/>
            <person name="Schneider W.L."/>
            <person name="Winegar R.A."/>
        </authorList>
    </citation>
    <scope>NUCLEOTIDE SEQUENCE [LARGE SCALE GENOMIC DNA]</scope>
    <source>
        <strain evidence="10 12">FH142</strain>
    </source>
</reference>
<reference evidence="11 13" key="2">
    <citation type="submission" date="2018-02" db="EMBL/GenBank/DDBJ databases">
        <title>Bacteriophage NCPPB3778 and a type I-E CRISPR drive the evolution of the US Biological Select Agent, Rathayibacter toxicus.</title>
        <authorList>
            <person name="Davis E.W.II."/>
            <person name="Tabima J.F."/>
            <person name="Weisberg A.J."/>
            <person name="Lopes L.D."/>
            <person name="Wiseman M.S."/>
            <person name="Wiseman M.S."/>
            <person name="Pupko T."/>
            <person name="Belcher M.S."/>
            <person name="Sechler A.J."/>
            <person name="Tancos M.A."/>
            <person name="Schroeder B.K."/>
            <person name="Murray T.D."/>
            <person name="Luster D.G."/>
            <person name="Schneider W.L."/>
            <person name="Rogers E."/>
            <person name="Andreote F.D."/>
            <person name="Grunwald N.J."/>
            <person name="Putnam M.L."/>
            <person name="Chang J.H."/>
        </authorList>
    </citation>
    <scope>NUCLEOTIDE SEQUENCE [LARGE SCALE GENOMIC DNA]</scope>
    <source>
        <strain evidence="11 13">FH99</strain>
    </source>
</reference>
<dbReference type="Proteomes" id="UP000052979">
    <property type="component" value="Unassembled WGS sequence"/>
</dbReference>
<dbReference type="RefSeq" id="WP_027691698.1">
    <property type="nucleotide sequence ID" value="NZ_CP010848.1"/>
</dbReference>
<keyword evidence="2 7" id="KW-0813">Transport</keyword>
<feature type="transmembrane region" description="Helical" evidence="7">
    <location>
        <begin position="33"/>
        <end position="60"/>
    </location>
</feature>
<protein>
    <submittedName>
        <fullName evidence="10">Amino acid ABC transporter permease</fullName>
    </submittedName>
    <submittedName>
        <fullName evidence="11">Sugar ABC transporter permease</fullName>
    </submittedName>
</protein>
<dbReference type="PANTHER" id="PTHR43005:SF1">
    <property type="entry name" value="SPERMIDINE_PUTRESCINE TRANSPORT SYSTEM PERMEASE PROTEIN"/>
    <property type="match status" value="1"/>
</dbReference>
<dbReference type="KEGG" id="rtc:APU90_08580"/>
<sequence length="317" mass="33521">MASSAFVVTRSGGGQSVPGIRGTRSTRLRRSHAFLRILPLGPATVLMAIFLLGPILVSFWGSFTDSSLSGRAAVSNSFVGFDNYIALAADPDFPRAVLLTVIFVIGSALVGQNVLGLALALLMRSAGAFVRGLVGTIVVSAWVLPEIVAAFASYAFFRDEGTANALLGFWGIPGHSWLYAFPMLTVIVANIWRGTAFSLLVYSAALADVPPEITEAAEMDGAGGLKRLLLVTVPMIRRAIATTAMLTTLQTLSVFTLVYVMTGGGPGTSATTLPLLAYREAFQFGQIGFGTAIATIMLLIGGIFSVFYLRLVRSEVE</sequence>
<dbReference type="GO" id="GO:0055085">
    <property type="term" value="P:transmembrane transport"/>
    <property type="evidence" value="ECO:0007669"/>
    <property type="project" value="InterPro"/>
</dbReference>
<evidence type="ECO:0000313" key="10">
    <source>
        <dbReference type="EMBL" id="KKM46979.1"/>
    </source>
</evidence>
<gene>
    <name evidence="11" type="ORF">C5C51_08325</name>
    <name evidence="10" type="ORF">VT73_01640</name>
</gene>
<evidence type="ECO:0000256" key="5">
    <source>
        <dbReference type="ARBA" id="ARBA00022989"/>
    </source>
</evidence>
<evidence type="ECO:0000313" key="13">
    <source>
        <dbReference type="Proteomes" id="UP000237966"/>
    </source>
</evidence>
<feature type="transmembrane region" description="Helical" evidence="7">
    <location>
        <begin position="281"/>
        <end position="309"/>
    </location>
</feature>
<feature type="transmembrane region" description="Helical" evidence="7">
    <location>
        <begin position="96"/>
        <end position="121"/>
    </location>
</feature>
<dbReference type="GO" id="GO:0005886">
    <property type="term" value="C:plasma membrane"/>
    <property type="evidence" value="ECO:0007669"/>
    <property type="project" value="UniProtKB-SubCell"/>
</dbReference>
<keyword evidence="6 7" id="KW-0472">Membrane</keyword>
<keyword evidence="3" id="KW-1003">Cell membrane</keyword>
<evidence type="ECO:0000313" key="12">
    <source>
        <dbReference type="Proteomes" id="UP000052979"/>
    </source>
</evidence>
<feature type="transmembrane region" description="Helical" evidence="7">
    <location>
        <begin position="239"/>
        <end position="261"/>
    </location>
</feature>
<keyword evidence="5 7" id="KW-1133">Transmembrane helix</keyword>
<keyword evidence="12" id="KW-1185">Reference proteome</keyword>
<accession>A0A0C5BI58</accession>
<comment type="subcellular location">
    <subcellularLocation>
        <location evidence="1 7">Cell membrane</location>
        <topology evidence="1 7">Multi-pass membrane protein</topology>
    </subcellularLocation>
</comment>
<dbReference type="Gene3D" id="1.10.3720.10">
    <property type="entry name" value="MetI-like"/>
    <property type="match status" value="1"/>
</dbReference>
<dbReference type="KEGG" id="rtx:TI83_08500"/>
<evidence type="ECO:0000259" key="9">
    <source>
        <dbReference type="PROSITE" id="PS50928"/>
    </source>
</evidence>
<dbReference type="GeneID" id="93666651"/>
<dbReference type="AlphaFoldDB" id="A0A0C5BI58"/>
<dbReference type="SUPFAM" id="SSF161098">
    <property type="entry name" value="MetI-like"/>
    <property type="match status" value="1"/>
</dbReference>
<dbReference type="InterPro" id="IPR000515">
    <property type="entry name" value="MetI-like"/>
</dbReference>
<dbReference type="PANTHER" id="PTHR43005">
    <property type="entry name" value="BLR7065 PROTEIN"/>
    <property type="match status" value="1"/>
</dbReference>
<dbReference type="PROSITE" id="PS50928">
    <property type="entry name" value="ABC_TM1"/>
    <property type="match status" value="1"/>
</dbReference>
<dbReference type="STRING" id="145458.APU90_08580"/>
<dbReference type="OrthoDB" id="9804439at2"/>
<evidence type="ECO:0000256" key="3">
    <source>
        <dbReference type="ARBA" id="ARBA00022475"/>
    </source>
</evidence>
<organism evidence="10 12">
    <name type="scientific">Rathayibacter toxicus</name>
    <dbReference type="NCBI Taxonomy" id="145458"/>
    <lineage>
        <taxon>Bacteria</taxon>
        <taxon>Bacillati</taxon>
        <taxon>Actinomycetota</taxon>
        <taxon>Actinomycetes</taxon>
        <taxon>Micrococcales</taxon>
        <taxon>Microbacteriaceae</taxon>
        <taxon>Rathayibacter</taxon>
    </lineage>
</organism>
<dbReference type="PATRIC" id="fig|145458.7.peg.1938"/>
<feature type="transmembrane region" description="Helical" evidence="7">
    <location>
        <begin position="177"/>
        <end position="202"/>
    </location>
</feature>
<dbReference type="InterPro" id="IPR035906">
    <property type="entry name" value="MetI-like_sf"/>
</dbReference>
<dbReference type="Pfam" id="PF00528">
    <property type="entry name" value="BPD_transp_1"/>
    <property type="match status" value="1"/>
</dbReference>
<evidence type="ECO:0000256" key="4">
    <source>
        <dbReference type="ARBA" id="ARBA00022692"/>
    </source>
</evidence>
<feature type="region of interest" description="Disordered" evidence="8">
    <location>
        <begin position="1"/>
        <end position="21"/>
    </location>
</feature>
<dbReference type="Proteomes" id="UP000237966">
    <property type="component" value="Unassembled WGS sequence"/>
</dbReference>
<dbReference type="CDD" id="cd06261">
    <property type="entry name" value="TM_PBP2"/>
    <property type="match status" value="1"/>
</dbReference>
<dbReference type="eggNOG" id="COG1175">
    <property type="taxonomic scope" value="Bacteria"/>
</dbReference>
<evidence type="ECO:0000256" key="8">
    <source>
        <dbReference type="SAM" id="MobiDB-lite"/>
    </source>
</evidence>
<feature type="transmembrane region" description="Helical" evidence="7">
    <location>
        <begin position="133"/>
        <end position="157"/>
    </location>
</feature>